<dbReference type="STRING" id="1220188.A0A4S3JL40"/>
<dbReference type="PROSITE" id="PS50215">
    <property type="entry name" value="ADAM_MEPRO"/>
    <property type="match status" value="1"/>
</dbReference>
<reference evidence="11 12" key="1">
    <citation type="submission" date="2019-03" db="EMBL/GenBank/DDBJ databases">
        <title>The genome sequence of a newly discovered highly antifungal drug resistant Aspergillus species, Aspergillus tanneri NIH 1004.</title>
        <authorList>
            <person name="Mounaud S."/>
            <person name="Singh I."/>
            <person name="Joardar V."/>
            <person name="Pakala S."/>
            <person name="Pakala S."/>
            <person name="Venepally P."/>
            <person name="Hoover J."/>
            <person name="Nierman W."/>
            <person name="Chung J."/>
            <person name="Losada L."/>
        </authorList>
    </citation>
    <scope>NUCLEOTIDE SEQUENCE [LARGE SCALE GENOMIC DNA]</scope>
    <source>
        <strain evidence="11 12">NIH1004</strain>
    </source>
</reference>
<feature type="chain" id="PRO_5044089227" description="Disintegrin and metalloproteinase domain-containing protein B" evidence="7">
    <location>
        <begin position="25"/>
        <end position="805"/>
    </location>
</feature>
<protein>
    <recommendedName>
        <fullName evidence="3">Disintegrin and metalloproteinase domain-containing protein B</fullName>
    </recommendedName>
</protein>
<dbReference type="Gene3D" id="4.10.70.10">
    <property type="entry name" value="Disintegrin domain"/>
    <property type="match status" value="1"/>
</dbReference>
<dbReference type="GO" id="GO:0046872">
    <property type="term" value="F:metal ion binding"/>
    <property type="evidence" value="ECO:0007669"/>
    <property type="project" value="UniProtKB-KW"/>
</dbReference>
<evidence type="ECO:0000256" key="7">
    <source>
        <dbReference type="SAM" id="SignalP"/>
    </source>
</evidence>
<evidence type="ECO:0000313" key="11">
    <source>
        <dbReference type="EMBL" id="THC96286.1"/>
    </source>
</evidence>
<dbReference type="PANTHER" id="PTHR11905">
    <property type="entry name" value="ADAM A DISINTEGRIN AND METALLOPROTEASE DOMAIN"/>
    <property type="match status" value="1"/>
</dbReference>
<feature type="binding site" evidence="4">
    <location>
        <position position="434"/>
    </location>
    <ligand>
        <name>Zn(2+)</name>
        <dbReference type="ChEBI" id="CHEBI:29105"/>
        <note>catalytic</note>
    </ligand>
</feature>
<dbReference type="SMART" id="SM00608">
    <property type="entry name" value="ACR"/>
    <property type="match status" value="1"/>
</dbReference>
<feature type="transmembrane region" description="Helical" evidence="6">
    <location>
        <begin position="704"/>
        <end position="725"/>
    </location>
</feature>
<keyword evidence="4" id="KW-0862">Zinc</keyword>
<dbReference type="InterPro" id="IPR006586">
    <property type="entry name" value="ADAM_Cys-rich"/>
</dbReference>
<organism evidence="11 12">
    <name type="scientific">Aspergillus tanneri</name>
    <dbReference type="NCBI Taxonomy" id="1220188"/>
    <lineage>
        <taxon>Eukaryota</taxon>
        <taxon>Fungi</taxon>
        <taxon>Dikarya</taxon>
        <taxon>Ascomycota</taxon>
        <taxon>Pezizomycotina</taxon>
        <taxon>Eurotiomycetes</taxon>
        <taxon>Eurotiomycetidae</taxon>
        <taxon>Eurotiales</taxon>
        <taxon>Aspergillaceae</taxon>
        <taxon>Aspergillus</taxon>
        <taxon>Aspergillus subgen. Circumdati</taxon>
    </lineage>
</organism>
<feature type="binding site" evidence="4">
    <location>
        <position position="428"/>
    </location>
    <ligand>
        <name>Zn(2+)</name>
        <dbReference type="ChEBI" id="CHEBI:29105"/>
        <note>catalytic</note>
    </ligand>
</feature>
<feature type="binding site" evidence="4">
    <location>
        <position position="424"/>
    </location>
    <ligand>
        <name>Zn(2+)</name>
        <dbReference type="ChEBI" id="CHEBI:29105"/>
        <note>catalytic</note>
    </ligand>
</feature>
<dbReference type="FunFam" id="4.10.70.10:FF:000003">
    <property type="entry name" value="Disintegrin and metalloproteinase domain-containing protein 17"/>
    <property type="match status" value="1"/>
</dbReference>
<evidence type="ECO:0000256" key="3">
    <source>
        <dbReference type="ARBA" id="ARBA00074021"/>
    </source>
</evidence>
<dbReference type="PANTHER" id="PTHR11905:SF159">
    <property type="entry name" value="ADAM METALLOPROTEASE"/>
    <property type="match status" value="1"/>
</dbReference>
<name>A0A4S3JL40_9EURO</name>
<keyword evidence="12" id="KW-1185">Reference proteome</keyword>
<keyword evidence="6" id="KW-0812">Transmembrane</keyword>
<feature type="signal peptide" evidence="7">
    <location>
        <begin position="1"/>
        <end position="24"/>
    </location>
</feature>
<evidence type="ECO:0000313" key="10">
    <source>
        <dbReference type="EMBL" id="KAA8648728.1"/>
    </source>
</evidence>
<dbReference type="Pfam" id="PF00200">
    <property type="entry name" value="Disintegrin"/>
    <property type="match status" value="1"/>
</dbReference>
<feature type="domain" description="Peptidase M12B" evidence="9">
    <location>
        <begin position="277"/>
        <end position="486"/>
    </location>
</feature>
<dbReference type="GO" id="GO:0004222">
    <property type="term" value="F:metalloendopeptidase activity"/>
    <property type="evidence" value="ECO:0007669"/>
    <property type="project" value="InterPro"/>
</dbReference>
<evidence type="ECO:0000256" key="2">
    <source>
        <dbReference type="ARBA" id="ARBA00056552"/>
    </source>
</evidence>
<dbReference type="Proteomes" id="UP000324241">
    <property type="component" value="Unassembled WGS sequence"/>
</dbReference>
<feature type="domain" description="Disintegrin" evidence="8">
    <location>
        <begin position="511"/>
        <end position="600"/>
    </location>
</feature>
<evidence type="ECO:0000256" key="4">
    <source>
        <dbReference type="PROSITE-ProRule" id="PRU00276"/>
    </source>
</evidence>
<sequence length="805" mass="86845">MRAFKHSLQLVATAISLLSVGTNARSQEPNAIQRVSSLDHTTINTPSHHIDHLSHFDVTFSLRDKNQRIKLELEPNHDILAEDAFVQYLDAEGNVHREEAIPRHEHKVYKGRTLKGRGKGMWDPVGSARIYIKSDGPQPLFEGVFSVHGDSHHVELKSTYLEKKRPQDVDIPDRKGDYMVFYRDSDMIRSAHTELKRSVSLSSSCEADKLSFNANPNHPIFLPDEDEDYMPNWGAMSLNSLFGLNKRQSDIGGSSGNAGGVNLRSTIGVTSGCPKTKQVALIGVATDCEFTGSFKDEDAAKQWVINTVNSASSVYEKSFNISIGLRNLTLTDKKCPDNPPASSEWNMPCSKGNITSRLDLFSNWRGQQKDSNAYWTLMSNCPTGPEVGLAWLGQLCNTEVSGDHVSGTNVVVRSPGGGWQIFAHESGHTFGAVHDCTDQTCAQNLEASSQCCPFSTDQCDAKSQFIMNPSTGQDITKFSRCTIGNICSALGRNSVKSHCLSDNRGVTTYTGGQCGNGIVESGEDCDCGGEESCGNNSCCDAKTCKFKNGAVCDDANDSCCSSCKFASADTVCRPSRGECDLEEKCTGNSSTCPSDSYKDDGSKCGNSTAGLTCASGQCTSRDYQCRTVMGSLLHDNSTYACSQFNDQCELICFSKEYAKEFGSQCMSVNQNFLDGTPCGSGGHCSNGKCEGSSIKNWIDKHKNIVIGVACGVGGLIVLAILGCLINRCRRSRPKHIPPPARYGGWTGPMPPASRPSMGQWGTAPAQGYQGLAAGTPPLPPPPYAPAYSNNPPGPGGYMPSPVRYA</sequence>
<dbReference type="SUPFAM" id="SSF55486">
    <property type="entry name" value="Metalloproteases ('zincins'), catalytic domain"/>
    <property type="match status" value="1"/>
</dbReference>
<dbReference type="SUPFAM" id="SSF57552">
    <property type="entry name" value="Blood coagulation inhibitor (disintegrin)"/>
    <property type="match status" value="1"/>
</dbReference>
<comment type="caution">
    <text evidence="4">Lacks conserved residue(s) required for the propagation of feature annotation.</text>
</comment>
<evidence type="ECO:0000256" key="1">
    <source>
        <dbReference type="ARBA" id="ARBA00023157"/>
    </source>
</evidence>
<dbReference type="EMBL" id="SOSA01000120">
    <property type="protein sequence ID" value="THC96286.1"/>
    <property type="molecule type" value="Genomic_DNA"/>
</dbReference>
<evidence type="ECO:0000256" key="5">
    <source>
        <dbReference type="SAM" id="MobiDB-lite"/>
    </source>
</evidence>
<keyword evidence="6" id="KW-1133">Transmembrane helix</keyword>
<dbReference type="CDD" id="cd04271">
    <property type="entry name" value="ZnMc_ADAM_fungal"/>
    <property type="match status" value="1"/>
</dbReference>
<comment type="function">
    <text evidence="2">Probable zinc protease.</text>
</comment>
<dbReference type="SMART" id="SM00050">
    <property type="entry name" value="DISIN"/>
    <property type="match status" value="1"/>
</dbReference>
<dbReference type="OrthoDB" id="5951731at2759"/>
<keyword evidence="1" id="KW-1015">Disulfide bond</keyword>
<reference evidence="10 13" key="2">
    <citation type="submission" date="2019-08" db="EMBL/GenBank/DDBJ databases">
        <title>The genome sequence of a newly discovered highly antifungal drug resistant Aspergillus species, Aspergillus tanneri NIH 1004.</title>
        <authorList>
            <person name="Mounaud S."/>
            <person name="Singh I."/>
            <person name="Joardar V."/>
            <person name="Pakala S."/>
            <person name="Pakala S."/>
            <person name="Venepally P."/>
            <person name="Chung J.K."/>
            <person name="Losada L."/>
            <person name="Nierman W.C."/>
        </authorList>
    </citation>
    <scope>NUCLEOTIDE SEQUENCE [LARGE SCALE GENOMIC DNA]</scope>
    <source>
        <strain evidence="10 13">NIH1004</strain>
    </source>
</reference>
<dbReference type="VEuPathDB" id="FungiDB:EYZ11_004236"/>
<feature type="region of interest" description="Disordered" evidence="5">
    <location>
        <begin position="737"/>
        <end position="805"/>
    </location>
</feature>
<dbReference type="GeneID" id="54327315"/>
<keyword evidence="6" id="KW-0472">Membrane</keyword>
<dbReference type="InterPro" id="IPR034028">
    <property type="entry name" value="ZnMc_ADAM_fungal"/>
</dbReference>
<dbReference type="InterPro" id="IPR036436">
    <property type="entry name" value="Disintegrin_dom_sf"/>
</dbReference>
<evidence type="ECO:0000259" key="9">
    <source>
        <dbReference type="PROSITE" id="PS50215"/>
    </source>
</evidence>
<comment type="caution">
    <text evidence="11">The sequence shown here is derived from an EMBL/GenBank/DDBJ whole genome shotgun (WGS) entry which is preliminary data.</text>
</comment>
<dbReference type="Pfam" id="PF13688">
    <property type="entry name" value="Reprolysin_5"/>
    <property type="match status" value="1"/>
</dbReference>
<dbReference type="Gene3D" id="3.40.1620.60">
    <property type="match status" value="1"/>
</dbReference>
<evidence type="ECO:0000313" key="12">
    <source>
        <dbReference type="Proteomes" id="UP000308092"/>
    </source>
</evidence>
<keyword evidence="7" id="KW-0732">Signal</keyword>
<evidence type="ECO:0000313" key="13">
    <source>
        <dbReference type="Proteomes" id="UP000324241"/>
    </source>
</evidence>
<dbReference type="RefSeq" id="XP_033428089.1">
    <property type="nucleotide sequence ID" value="XM_033569283.1"/>
</dbReference>
<gene>
    <name evidence="10" type="ORF">ATNIH1004_004613</name>
    <name evidence="11" type="ORF">EYZ11_004236</name>
</gene>
<dbReference type="GO" id="GO:0006508">
    <property type="term" value="P:proteolysis"/>
    <property type="evidence" value="ECO:0007669"/>
    <property type="project" value="InterPro"/>
</dbReference>
<evidence type="ECO:0000259" key="8">
    <source>
        <dbReference type="PROSITE" id="PS50214"/>
    </source>
</evidence>
<dbReference type="PROSITE" id="PS50214">
    <property type="entry name" value="DISINTEGRIN_2"/>
    <property type="match status" value="1"/>
</dbReference>
<accession>A0A4S3JL40</accession>
<dbReference type="Proteomes" id="UP000308092">
    <property type="component" value="Unassembled WGS sequence"/>
</dbReference>
<dbReference type="InterPro" id="IPR001590">
    <property type="entry name" value="Peptidase_M12B"/>
</dbReference>
<dbReference type="Gene3D" id="3.40.390.10">
    <property type="entry name" value="Collagenase (Catalytic Domain)"/>
    <property type="match status" value="1"/>
</dbReference>
<proteinExistence type="predicted"/>
<dbReference type="InterPro" id="IPR001762">
    <property type="entry name" value="Disintegrin_dom"/>
</dbReference>
<dbReference type="EMBL" id="QUQM01000003">
    <property type="protein sequence ID" value="KAA8648728.1"/>
    <property type="molecule type" value="Genomic_DNA"/>
</dbReference>
<keyword evidence="4" id="KW-0479">Metal-binding</keyword>
<dbReference type="InterPro" id="IPR024079">
    <property type="entry name" value="MetalloPept_cat_dom_sf"/>
</dbReference>
<feature type="active site" evidence="4">
    <location>
        <position position="425"/>
    </location>
</feature>
<evidence type="ECO:0000256" key="6">
    <source>
        <dbReference type="SAM" id="Phobius"/>
    </source>
</evidence>
<dbReference type="AlphaFoldDB" id="A0A4S3JL40"/>